<protein>
    <submittedName>
        <fullName evidence="1">Uncharacterized protein</fullName>
    </submittedName>
</protein>
<dbReference type="RefSeq" id="WP_378249239.1">
    <property type="nucleotide sequence ID" value="NZ_JBHSKF010000011.1"/>
</dbReference>
<gene>
    <name evidence="1" type="ORF">ACFPM7_20250</name>
</gene>
<evidence type="ECO:0000313" key="2">
    <source>
        <dbReference type="Proteomes" id="UP001596157"/>
    </source>
</evidence>
<sequence>MSTMDQQTYATVTDVCARLTGRLADDTVRSVREDYFGGESLQAETTLLMSLAYERVGITPEEHALIRSTLDDPDNPDLAAVTIIPEVPAVPYHFSPIAGPHAPSPTAADALLMEEASRHHGRRLRRTWRTPLDGAPDNTPTWVYVLQIAPPGNELRAFSAMASRLWVTLHEKWPVEAVTEGRLLPPYQAAALTAAHQLWSS</sequence>
<dbReference type="EMBL" id="JBHSKF010000011">
    <property type="protein sequence ID" value="MFC5289389.1"/>
    <property type="molecule type" value="Genomic_DNA"/>
</dbReference>
<comment type="caution">
    <text evidence="1">The sequence shown here is derived from an EMBL/GenBank/DDBJ whole genome shotgun (WGS) entry which is preliminary data.</text>
</comment>
<proteinExistence type="predicted"/>
<accession>A0ABW0EQ31</accession>
<reference evidence="2" key="1">
    <citation type="journal article" date="2019" name="Int. J. Syst. Evol. Microbiol.">
        <title>The Global Catalogue of Microorganisms (GCM) 10K type strain sequencing project: providing services to taxonomists for standard genome sequencing and annotation.</title>
        <authorList>
            <consortium name="The Broad Institute Genomics Platform"/>
            <consortium name="The Broad Institute Genome Sequencing Center for Infectious Disease"/>
            <person name="Wu L."/>
            <person name="Ma J."/>
        </authorList>
    </citation>
    <scope>NUCLEOTIDE SEQUENCE [LARGE SCALE GENOMIC DNA]</scope>
    <source>
        <strain evidence="2">CCUG 59778</strain>
    </source>
</reference>
<evidence type="ECO:0000313" key="1">
    <source>
        <dbReference type="EMBL" id="MFC5289389.1"/>
    </source>
</evidence>
<name>A0ABW0EQ31_9PSEU</name>
<keyword evidence="2" id="KW-1185">Reference proteome</keyword>
<dbReference type="Proteomes" id="UP001596157">
    <property type="component" value="Unassembled WGS sequence"/>
</dbReference>
<organism evidence="1 2">
    <name type="scientific">Actinokineospora guangxiensis</name>
    <dbReference type="NCBI Taxonomy" id="1490288"/>
    <lineage>
        <taxon>Bacteria</taxon>
        <taxon>Bacillati</taxon>
        <taxon>Actinomycetota</taxon>
        <taxon>Actinomycetes</taxon>
        <taxon>Pseudonocardiales</taxon>
        <taxon>Pseudonocardiaceae</taxon>
        <taxon>Actinokineospora</taxon>
    </lineage>
</organism>